<dbReference type="NCBIfam" id="NF006960">
    <property type="entry name" value="PRK09437.1"/>
    <property type="match status" value="1"/>
</dbReference>
<dbReference type="PANTHER" id="PTHR42801">
    <property type="entry name" value="THIOREDOXIN-DEPENDENT PEROXIDE REDUCTASE"/>
    <property type="match status" value="1"/>
</dbReference>
<gene>
    <name evidence="15" type="ORF">A9Q02_04565</name>
</gene>
<evidence type="ECO:0000259" key="14">
    <source>
        <dbReference type="PROSITE" id="PS51352"/>
    </source>
</evidence>
<evidence type="ECO:0000256" key="2">
    <source>
        <dbReference type="ARBA" id="ARBA00011245"/>
    </source>
</evidence>
<feature type="active site" description="Cysteine sulfenic acid (-SOH) intermediate; for peroxidase activity" evidence="13">
    <location>
        <position position="48"/>
    </location>
</feature>
<evidence type="ECO:0000313" key="16">
    <source>
        <dbReference type="Proteomes" id="UP000220922"/>
    </source>
</evidence>
<dbReference type="GO" id="GO:0005737">
    <property type="term" value="C:cytoplasm"/>
    <property type="evidence" value="ECO:0007669"/>
    <property type="project" value="TreeGrafter"/>
</dbReference>
<proteinExistence type="inferred from homology"/>
<sequence>MSEPKVQVGAMAPDFEIVSETGEPVKLSDFRGKKVILYFYPKDDTSGCTTQACGFRDTYPTIEAKNAVVLGVSPDGVKAHQKFKTKHNLPFTLLVDDQHTVAEAYGVWVEKSMYGKKYMGIERSHFVIDEAGVVIEAARKVKPAESVTNAVAALG</sequence>
<comment type="catalytic activity">
    <reaction evidence="12">
        <text>a hydroperoxide + [thioredoxin]-dithiol = an alcohol + [thioredoxin]-disulfide + H2O</text>
        <dbReference type="Rhea" id="RHEA:62620"/>
        <dbReference type="Rhea" id="RHEA-COMP:10698"/>
        <dbReference type="Rhea" id="RHEA-COMP:10700"/>
        <dbReference type="ChEBI" id="CHEBI:15377"/>
        <dbReference type="ChEBI" id="CHEBI:29950"/>
        <dbReference type="ChEBI" id="CHEBI:30879"/>
        <dbReference type="ChEBI" id="CHEBI:35924"/>
        <dbReference type="ChEBI" id="CHEBI:50058"/>
        <dbReference type="EC" id="1.11.1.24"/>
    </reaction>
</comment>
<dbReference type="PIRSF" id="PIRSF000239">
    <property type="entry name" value="AHPC"/>
    <property type="match status" value="1"/>
</dbReference>
<evidence type="ECO:0000256" key="8">
    <source>
        <dbReference type="ARBA" id="ARBA00023284"/>
    </source>
</evidence>
<dbReference type="SUPFAM" id="SSF52833">
    <property type="entry name" value="Thioredoxin-like"/>
    <property type="match status" value="1"/>
</dbReference>
<keyword evidence="7" id="KW-1015">Disulfide bond</keyword>
<evidence type="ECO:0000256" key="10">
    <source>
        <dbReference type="ARBA" id="ARBA00038489"/>
    </source>
</evidence>
<dbReference type="InterPro" id="IPR036249">
    <property type="entry name" value="Thioredoxin-like_sf"/>
</dbReference>
<feature type="domain" description="Thioredoxin" evidence="14">
    <location>
        <begin position="6"/>
        <end position="155"/>
    </location>
</feature>
<name>A0A2H3L209_9CHLR</name>
<evidence type="ECO:0000256" key="6">
    <source>
        <dbReference type="ARBA" id="ARBA00023002"/>
    </source>
</evidence>
<dbReference type="GO" id="GO:0045454">
    <property type="term" value="P:cell redox homeostasis"/>
    <property type="evidence" value="ECO:0007669"/>
    <property type="project" value="TreeGrafter"/>
</dbReference>
<comment type="similarity">
    <text evidence="10">Belongs to the peroxiredoxin family. BCP/PrxQ subfamily.</text>
</comment>
<organism evidence="15 16">
    <name type="scientific">Candidatus Chloroploca asiatica</name>
    <dbReference type="NCBI Taxonomy" id="1506545"/>
    <lineage>
        <taxon>Bacteria</taxon>
        <taxon>Bacillati</taxon>
        <taxon>Chloroflexota</taxon>
        <taxon>Chloroflexia</taxon>
        <taxon>Chloroflexales</taxon>
        <taxon>Chloroflexineae</taxon>
        <taxon>Oscillochloridaceae</taxon>
        <taxon>Candidatus Chloroploca</taxon>
    </lineage>
</organism>
<dbReference type="Gene3D" id="3.40.30.10">
    <property type="entry name" value="Glutaredoxin"/>
    <property type="match status" value="1"/>
</dbReference>
<evidence type="ECO:0000256" key="9">
    <source>
        <dbReference type="ARBA" id="ARBA00032824"/>
    </source>
</evidence>
<accession>A0A2H3L209</accession>
<keyword evidence="8" id="KW-0676">Redox-active center</keyword>
<keyword evidence="5" id="KW-0049">Antioxidant</keyword>
<dbReference type="GO" id="GO:0008379">
    <property type="term" value="F:thioredoxin peroxidase activity"/>
    <property type="evidence" value="ECO:0007669"/>
    <property type="project" value="TreeGrafter"/>
</dbReference>
<dbReference type="Pfam" id="PF00578">
    <property type="entry name" value="AhpC-TSA"/>
    <property type="match status" value="1"/>
</dbReference>
<protein>
    <recommendedName>
        <fullName evidence="3">thioredoxin-dependent peroxiredoxin</fullName>
        <ecNumber evidence="3">1.11.1.24</ecNumber>
    </recommendedName>
    <alternativeName>
        <fullName evidence="11">Bacterioferritin comigratory protein</fullName>
    </alternativeName>
    <alternativeName>
        <fullName evidence="9">Thioredoxin peroxidase</fullName>
    </alternativeName>
</protein>
<dbReference type="EMBL" id="LYXE01000157">
    <property type="protein sequence ID" value="PDV97187.1"/>
    <property type="molecule type" value="Genomic_DNA"/>
</dbReference>
<dbReference type="PROSITE" id="PS51352">
    <property type="entry name" value="THIOREDOXIN_2"/>
    <property type="match status" value="1"/>
</dbReference>
<evidence type="ECO:0000256" key="13">
    <source>
        <dbReference type="PIRSR" id="PIRSR000239-1"/>
    </source>
</evidence>
<comment type="caution">
    <text evidence="15">The sequence shown here is derived from an EMBL/GenBank/DDBJ whole genome shotgun (WGS) entry which is preliminary data.</text>
</comment>
<dbReference type="InterPro" id="IPR024706">
    <property type="entry name" value="Peroxiredoxin_AhpC-typ"/>
</dbReference>
<evidence type="ECO:0000256" key="5">
    <source>
        <dbReference type="ARBA" id="ARBA00022862"/>
    </source>
</evidence>
<reference evidence="15 16" key="1">
    <citation type="submission" date="2016-05" db="EMBL/GenBank/DDBJ databases">
        <authorList>
            <person name="Lavstsen T."/>
            <person name="Jespersen J.S."/>
        </authorList>
    </citation>
    <scope>NUCLEOTIDE SEQUENCE [LARGE SCALE GENOMIC DNA]</scope>
    <source>
        <strain evidence="15 16">B7-9</strain>
    </source>
</reference>
<evidence type="ECO:0000313" key="15">
    <source>
        <dbReference type="EMBL" id="PDV97187.1"/>
    </source>
</evidence>
<dbReference type="InterPro" id="IPR013766">
    <property type="entry name" value="Thioredoxin_domain"/>
</dbReference>
<keyword evidence="16" id="KW-1185">Reference proteome</keyword>
<dbReference type="CDD" id="cd03017">
    <property type="entry name" value="PRX_BCP"/>
    <property type="match status" value="1"/>
</dbReference>
<keyword evidence="4" id="KW-0575">Peroxidase</keyword>
<comment type="subunit">
    <text evidence="2">Monomer.</text>
</comment>
<dbReference type="RefSeq" id="WP_097654610.1">
    <property type="nucleotide sequence ID" value="NZ_LYXE01000157.1"/>
</dbReference>
<dbReference type="OrthoDB" id="9812811at2"/>
<comment type="function">
    <text evidence="1">Thiol-specific peroxidase that catalyzes the reduction of hydrogen peroxide and organic hydroperoxides to water and alcohols, respectively. Plays a role in cell protection against oxidative stress by detoxifying peroxides and as sensor of hydrogen peroxide-mediated signaling events.</text>
</comment>
<dbReference type="InterPro" id="IPR050924">
    <property type="entry name" value="Peroxiredoxin_BCP/PrxQ"/>
</dbReference>
<dbReference type="PANTHER" id="PTHR42801:SF4">
    <property type="entry name" value="AHPC_TSA FAMILY PROTEIN"/>
    <property type="match status" value="1"/>
</dbReference>
<dbReference type="GO" id="GO:0034599">
    <property type="term" value="P:cellular response to oxidative stress"/>
    <property type="evidence" value="ECO:0007669"/>
    <property type="project" value="TreeGrafter"/>
</dbReference>
<evidence type="ECO:0000256" key="11">
    <source>
        <dbReference type="ARBA" id="ARBA00041373"/>
    </source>
</evidence>
<evidence type="ECO:0000256" key="7">
    <source>
        <dbReference type="ARBA" id="ARBA00023157"/>
    </source>
</evidence>
<evidence type="ECO:0000256" key="1">
    <source>
        <dbReference type="ARBA" id="ARBA00003330"/>
    </source>
</evidence>
<evidence type="ECO:0000256" key="12">
    <source>
        <dbReference type="ARBA" id="ARBA00049091"/>
    </source>
</evidence>
<dbReference type="AlphaFoldDB" id="A0A2H3L209"/>
<keyword evidence="6" id="KW-0560">Oxidoreductase</keyword>
<dbReference type="Proteomes" id="UP000220922">
    <property type="component" value="Unassembled WGS sequence"/>
</dbReference>
<evidence type="ECO:0000256" key="3">
    <source>
        <dbReference type="ARBA" id="ARBA00013017"/>
    </source>
</evidence>
<evidence type="ECO:0000256" key="4">
    <source>
        <dbReference type="ARBA" id="ARBA00022559"/>
    </source>
</evidence>
<dbReference type="FunFam" id="3.40.30.10:FF:000007">
    <property type="entry name" value="Thioredoxin-dependent thiol peroxidase"/>
    <property type="match status" value="1"/>
</dbReference>
<dbReference type="InterPro" id="IPR000866">
    <property type="entry name" value="AhpC/TSA"/>
</dbReference>
<dbReference type="EC" id="1.11.1.24" evidence="3"/>